<sequence>MRLRLRRASMWQWAGPRRLRAPKALRLRPTWRIQWPPPDTGSRARGFRCAAAAKRASNPFVRETVALVWTKSLQRKLWPSPMMTKSLPSIHIVPGQSGSDLCVDGLEHIATTPKLLTLDPPRWTIGLRGRGNDFALGCLRGLQKGAHARRPDPQ</sequence>
<organism evidence="1 2">
    <name type="scientific">Mycena chlorophos</name>
    <name type="common">Agaric fungus</name>
    <name type="synonym">Agaricus chlorophos</name>
    <dbReference type="NCBI Taxonomy" id="658473"/>
    <lineage>
        <taxon>Eukaryota</taxon>
        <taxon>Fungi</taxon>
        <taxon>Dikarya</taxon>
        <taxon>Basidiomycota</taxon>
        <taxon>Agaricomycotina</taxon>
        <taxon>Agaricomycetes</taxon>
        <taxon>Agaricomycetidae</taxon>
        <taxon>Agaricales</taxon>
        <taxon>Marasmiineae</taxon>
        <taxon>Mycenaceae</taxon>
        <taxon>Mycena</taxon>
    </lineage>
</organism>
<dbReference type="Proteomes" id="UP000815677">
    <property type="component" value="Unassembled WGS sequence"/>
</dbReference>
<proteinExistence type="predicted"/>
<gene>
    <name evidence="1" type="ORF">MCHLO_10160</name>
</gene>
<accession>A0ABQ0LQ33</accession>
<keyword evidence="2" id="KW-1185">Reference proteome</keyword>
<protein>
    <submittedName>
        <fullName evidence="1">Uncharacterized protein</fullName>
    </submittedName>
</protein>
<reference evidence="1" key="1">
    <citation type="submission" date="2014-09" db="EMBL/GenBank/DDBJ databases">
        <title>Genome sequence of the luminous mushroom Mycena chlorophos for searching fungal bioluminescence genes.</title>
        <authorList>
            <person name="Tanaka Y."/>
            <person name="Kasuga D."/>
            <person name="Oba Y."/>
            <person name="Hase S."/>
            <person name="Sato K."/>
            <person name="Oba Y."/>
            <person name="Sakakibara Y."/>
        </authorList>
    </citation>
    <scope>NUCLEOTIDE SEQUENCE</scope>
</reference>
<dbReference type="EMBL" id="DF848207">
    <property type="protein sequence ID" value="GAT53170.1"/>
    <property type="molecule type" value="Genomic_DNA"/>
</dbReference>
<evidence type="ECO:0000313" key="1">
    <source>
        <dbReference type="EMBL" id="GAT53170.1"/>
    </source>
</evidence>
<evidence type="ECO:0000313" key="2">
    <source>
        <dbReference type="Proteomes" id="UP000815677"/>
    </source>
</evidence>
<name>A0ABQ0LQ33_MYCCL</name>